<reference evidence="2 3" key="1">
    <citation type="journal article" date="2019" name="Int. J. Syst. Evol. Microbiol.">
        <title>The Global Catalogue of Microorganisms (GCM) 10K type strain sequencing project: providing services to taxonomists for standard genome sequencing and annotation.</title>
        <authorList>
            <consortium name="The Broad Institute Genomics Platform"/>
            <consortium name="The Broad Institute Genome Sequencing Center for Infectious Disease"/>
            <person name="Wu L."/>
            <person name="Ma J."/>
        </authorList>
    </citation>
    <scope>NUCLEOTIDE SEQUENCE [LARGE SCALE GENOMIC DNA]</scope>
    <source>
        <strain evidence="2 3">WLHS5</strain>
    </source>
</reference>
<feature type="transmembrane region" description="Helical" evidence="1">
    <location>
        <begin position="100"/>
        <end position="130"/>
    </location>
</feature>
<feature type="transmembrane region" description="Helical" evidence="1">
    <location>
        <begin position="142"/>
        <end position="165"/>
    </location>
</feature>
<dbReference type="AlphaFoldDB" id="A0ABD5PK07"/>
<evidence type="ECO:0000313" key="2">
    <source>
        <dbReference type="EMBL" id="MFC4540887.1"/>
    </source>
</evidence>
<keyword evidence="3" id="KW-1185">Reference proteome</keyword>
<dbReference type="PANTHER" id="PTHR43471:SF1">
    <property type="entry name" value="ABC TRANSPORTER PERMEASE PROTEIN NOSY-RELATED"/>
    <property type="match status" value="1"/>
</dbReference>
<dbReference type="GO" id="GO:0005886">
    <property type="term" value="C:plasma membrane"/>
    <property type="evidence" value="ECO:0007669"/>
    <property type="project" value="UniProtKB-SubCell"/>
</dbReference>
<evidence type="ECO:0000313" key="3">
    <source>
        <dbReference type="Proteomes" id="UP001595898"/>
    </source>
</evidence>
<dbReference type="Pfam" id="PF12679">
    <property type="entry name" value="ABC2_membrane_2"/>
    <property type="match status" value="1"/>
</dbReference>
<protein>
    <submittedName>
        <fullName evidence="2">ABC transporter permease subunit</fullName>
    </submittedName>
</protein>
<evidence type="ECO:0000256" key="1">
    <source>
        <dbReference type="SAM" id="Phobius"/>
    </source>
</evidence>
<name>A0ABD5PK07_9EURY</name>
<feature type="transmembrane region" description="Helical" evidence="1">
    <location>
        <begin position="209"/>
        <end position="231"/>
    </location>
</feature>
<keyword evidence="1" id="KW-0472">Membrane</keyword>
<keyword evidence="1" id="KW-1133">Transmembrane helix</keyword>
<proteinExistence type="predicted"/>
<dbReference type="RefSeq" id="WP_250139045.1">
    <property type="nucleotide sequence ID" value="NZ_JALIQP010000001.1"/>
</dbReference>
<organism evidence="2 3">
    <name type="scientific">Halosolutus amylolyticus</name>
    <dbReference type="NCBI Taxonomy" id="2932267"/>
    <lineage>
        <taxon>Archaea</taxon>
        <taxon>Methanobacteriati</taxon>
        <taxon>Methanobacteriota</taxon>
        <taxon>Stenosarchaea group</taxon>
        <taxon>Halobacteria</taxon>
        <taxon>Halobacteriales</taxon>
        <taxon>Natrialbaceae</taxon>
        <taxon>Halosolutus</taxon>
    </lineage>
</organism>
<sequence length="279" mass="29633">MTSPDTLALFVREDVLDTVRERQFHLLVGIYVVLGLLVTYAAGRSASATGSDVELVPPLLALFTMLTPLLALGFFATAIVEKRTSGALKIVLGLPIPRETVVLGTFVGRSLVVCTAVVVSLLAAVPVALLQGVTADPVRLAGVAALLALLGVTFTALAVAVSAVVRTTTRATVAAFGLFVVFFFRLWDRLPYTALYVRHGFSYPETTPEWVAFVTALNPVAAYTYLLTGLFPDLDSGTFVTPPADPAFYEAPAFALVVLVGWIVVATAIGTLRFRATDV</sequence>
<keyword evidence="1" id="KW-0812">Transmembrane</keyword>
<comment type="caution">
    <text evidence="2">The sequence shown here is derived from an EMBL/GenBank/DDBJ whole genome shotgun (WGS) entry which is preliminary data.</text>
</comment>
<dbReference type="Proteomes" id="UP001595898">
    <property type="component" value="Unassembled WGS sequence"/>
</dbReference>
<feature type="transmembrane region" description="Helical" evidence="1">
    <location>
        <begin position="24"/>
        <end position="43"/>
    </location>
</feature>
<dbReference type="PANTHER" id="PTHR43471">
    <property type="entry name" value="ABC TRANSPORTER PERMEASE"/>
    <property type="match status" value="1"/>
</dbReference>
<gene>
    <name evidence="2" type="ORF">ACFO5R_02960</name>
</gene>
<dbReference type="EMBL" id="JBHSFA010000002">
    <property type="protein sequence ID" value="MFC4540887.1"/>
    <property type="molecule type" value="Genomic_DNA"/>
</dbReference>
<feature type="transmembrane region" description="Helical" evidence="1">
    <location>
        <begin position="55"/>
        <end position="80"/>
    </location>
</feature>
<accession>A0ABD5PK07</accession>
<feature type="transmembrane region" description="Helical" evidence="1">
    <location>
        <begin position="251"/>
        <end position="272"/>
    </location>
</feature>